<protein>
    <recommendedName>
        <fullName evidence="1">Regulator of ribonuclease activity B domain-containing protein</fullName>
    </recommendedName>
</protein>
<feature type="domain" description="Regulator of ribonuclease activity B" evidence="1">
    <location>
        <begin position="30"/>
        <end position="134"/>
    </location>
</feature>
<sequence>MLNFPKVILLALLLSACGPTENKDVITKDQLIEMFDSMSQDSSWDYSKPMLWGYFFTDASKERLQAAKPFLESQGYRFVDIYLADKESSKDPDLWWLHVEKVEIHTPDSLNQRNIALCKFADDHGLESYDGMDVEPVNAKN</sequence>
<proteinExistence type="predicted"/>
<accession>A0ABU1RUY1</accession>
<reference evidence="2 3" key="1">
    <citation type="submission" date="2023-07" db="EMBL/GenBank/DDBJ databases">
        <title>Sorghum-associated microbial communities from plants grown in Nebraska, USA.</title>
        <authorList>
            <person name="Schachtman D."/>
        </authorList>
    </citation>
    <scope>NUCLEOTIDE SEQUENCE [LARGE SCALE GENOMIC DNA]</scope>
    <source>
        <strain evidence="2 3">BE107</strain>
    </source>
</reference>
<keyword evidence="3" id="KW-1185">Reference proteome</keyword>
<evidence type="ECO:0000313" key="3">
    <source>
        <dbReference type="Proteomes" id="UP001254759"/>
    </source>
</evidence>
<organism evidence="2 3">
    <name type="scientific">Pseudoxanthomonas sacheonensis</name>
    <dbReference type="NCBI Taxonomy" id="443615"/>
    <lineage>
        <taxon>Bacteria</taxon>
        <taxon>Pseudomonadati</taxon>
        <taxon>Pseudomonadota</taxon>
        <taxon>Gammaproteobacteria</taxon>
        <taxon>Lysobacterales</taxon>
        <taxon>Lysobacteraceae</taxon>
        <taxon>Pseudoxanthomonas</taxon>
    </lineage>
</organism>
<evidence type="ECO:0000259" key="1">
    <source>
        <dbReference type="Pfam" id="PF06877"/>
    </source>
</evidence>
<gene>
    <name evidence="2" type="ORF">J2W94_002015</name>
</gene>
<dbReference type="Pfam" id="PF06877">
    <property type="entry name" value="RraB"/>
    <property type="match status" value="1"/>
</dbReference>
<evidence type="ECO:0000313" key="2">
    <source>
        <dbReference type="EMBL" id="MDR6841730.1"/>
    </source>
</evidence>
<dbReference type="PROSITE" id="PS51257">
    <property type="entry name" value="PROKAR_LIPOPROTEIN"/>
    <property type="match status" value="1"/>
</dbReference>
<dbReference type="RefSeq" id="WP_310092783.1">
    <property type="nucleotide sequence ID" value="NZ_JAVDTT010000002.1"/>
</dbReference>
<comment type="caution">
    <text evidence="2">The sequence shown here is derived from an EMBL/GenBank/DDBJ whole genome shotgun (WGS) entry which is preliminary data.</text>
</comment>
<dbReference type="EMBL" id="JAVDTT010000002">
    <property type="protein sequence ID" value="MDR6841730.1"/>
    <property type="molecule type" value="Genomic_DNA"/>
</dbReference>
<dbReference type="Proteomes" id="UP001254759">
    <property type="component" value="Unassembled WGS sequence"/>
</dbReference>
<name>A0ABU1RUY1_9GAMM</name>
<dbReference type="InterPro" id="IPR009671">
    <property type="entry name" value="RraB_dom"/>
</dbReference>